<evidence type="ECO:0000313" key="2">
    <source>
        <dbReference type="Proteomes" id="UP000527352"/>
    </source>
</evidence>
<comment type="caution">
    <text evidence="1">The sequence shown here is derived from an EMBL/GenBank/DDBJ whole genome shotgun (WGS) entry which is preliminary data.</text>
</comment>
<dbReference type="EMBL" id="JABAEB010000011">
    <property type="protein sequence ID" value="NLQ24575.1"/>
    <property type="molecule type" value="Genomic_DNA"/>
</dbReference>
<accession>A0ABX1KQU9</accession>
<dbReference type="RefSeq" id="WP_168826679.1">
    <property type="nucleotide sequence ID" value="NZ_JABAEB010000011.1"/>
</dbReference>
<keyword evidence="2" id="KW-1185">Reference proteome</keyword>
<organism evidence="1 2">
    <name type="scientific">Shewanella oncorhynchi</name>
    <dbReference type="NCBI Taxonomy" id="2726434"/>
    <lineage>
        <taxon>Bacteria</taxon>
        <taxon>Pseudomonadati</taxon>
        <taxon>Pseudomonadota</taxon>
        <taxon>Gammaproteobacteria</taxon>
        <taxon>Alteromonadales</taxon>
        <taxon>Shewanellaceae</taxon>
        <taxon>Shewanella</taxon>
    </lineage>
</organism>
<name>A0ABX1KQU9_9GAMM</name>
<proteinExistence type="predicted"/>
<reference evidence="1 2" key="1">
    <citation type="submission" date="2020-04" db="EMBL/GenBank/DDBJ databases">
        <title>The first description of lens atrophy caused by putative novel Shewanella sp. that is a new emerging pathogen for cultured rainbow trout?</title>
        <authorList>
            <person name="Saticioglu I.B."/>
            <person name="Duman M."/>
            <person name="Altun S."/>
        </authorList>
    </citation>
    <scope>NUCLEOTIDE SEQUENCE [LARGE SCALE GENOMIC DNA]</scope>
    <source>
        <strain evidence="1 2">S-1</strain>
    </source>
</reference>
<evidence type="ECO:0000313" key="1">
    <source>
        <dbReference type="EMBL" id="NLQ24575.1"/>
    </source>
</evidence>
<sequence>MKNELSTPTINSTMFNIYKYLDNSNNDIHITIDNYLEAVIQYRVSHNKFVSKAIHQRLAEHTALNVMDTKALKYALQRATVGAVTDSIKGLHLQGRLLESQLANPQAWACYPIIDKLHITVDVAKDEIDDLYSQSPSIFENSQFKCSKTKPKRQKGQFYRDVLTFSLKTDKTAQIRMFFGDYAKDRTTKHNKLRIEFIPARFTPEQIKAFFRLIKRSKCINNYEKCMKKANVTRCDVAIDLLCIPTPLVIVDKPKVKHFSNHKDHALKNMRFVQTMYICQQKKSHITVYSKPEKLLEMSSKKAKDRLPMLINEDGNPLAVTRFENVYRTQQSGGALLLQNLHKMSLLFKSVEIYRPDILGNLDEAERKLALRDGLMVYFKKKLDKAAFKARIDMLQRHAMFINRKAFKSMQDEVLQILQDCIILPSKAEPR</sequence>
<dbReference type="Proteomes" id="UP000527352">
    <property type="component" value="Unassembled WGS sequence"/>
</dbReference>
<protein>
    <submittedName>
        <fullName evidence="1">Uncharacterized protein</fullName>
    </submittedName>
</protein>
<gene>
    <name evidence="1" type="ORF">HGO26_17025</name>
</gene>